<proteinExistence type="predicted"/>
<gene>
    <name evidence="3" type="ORF">SCODWIG_00155</name>
</gene>
<sequence length="1452" mass="165779">MNDQYQHCNQQLAIDPVTIVIRECITLATAMRKFTKYYSQSTNVAALLTGTNSNNEDKHAELFSNYKNFTGILDSEISRFNDKKEQDTTTATEEEAEQTSISTETSTTIKKNSPANNSGLLNSNTFVNNDPLLAGFLQLRTMLNSKVSLQNIDALTLLQPFLLVISTSTTSGYITNLALTSLQKFFFQYKIINTYSKNYQAAFKQSVVSLTHCRFEGSEQLSDDSVLLKVLELMRNLVTSEQYNTIMSDSIMYEVLQTVMSLACNKRRSEVLRRAAEMTMMEITSTLFMKLKTINSSSQNAYINDEDYTKNGLKDDTIGTSSDTKEIIEKEDTEENNPTGSTKEDTGKEEIYGLPVIKDYLGILISLIMPENQHKHNYSTRILSLQLLNIAFEISGDHFPHHPVLFTLVSDPIFKNILYIIKNAKNTKPSLLQAALQAFVTLSLVMGEYLEMQIELTLKTIFDIVSDSDDDQVASVAKELLIEQIAILWTRSKPSFFTKLFVTYDCNLNRSDLCVDFIKYLSKLSLPESASTTADIVPPICLNGLISFIEDTYVLLTGNMGCDLDVANTYLEQRERKAKFIESTQLFNEKPKKGLPLLLSNGFIENDNEETIAKFLYENKGRLNKKTIGEYVADPKNISLLKHFISNFNFQGLRVDEAIRVLLTKFRLPGESQQIERIVESFAAKYVEDQKYDSDRETINEVEDDYATVQPDADSVFILSYSIIMLNTDLHNPQVKKHMTFDDYTYNLKGCNNNKNFPLWYLDRIYCSIRDKEIVMPEEHHGNEEWFDDAWNNLISSFNVYIEYKDTHSNSQELTDVNSLIQFDRAIFEQAGENIIGTLFKIFEIATDDHISIKMLSTLDKCCYIAFTFGSANALNTVIKKLISISLLDGEFNEESESDNIPLVEILEDERNKKVSYSVSNLGVKFGRDFKAQLVTILLFNIFQNNNRLGLISEDSWFSLAQIVLNLYENKIMLPDCFPSIQKKFRLPPLPRPTPDYTINKSQKESNNRNGLLSTFASYLKGDEEPTLQELNASLSTYQCIATCNLQETLLGNKYNFTDGKFIMAVLKLLDGNRVLAEGTKLFLIEFMVGLFFNHLETTHVASSRGGVDDALLGKLIQNKFFEITEKGKVSRPFVLRILVYKIWMLSFVQQPDILDKLLNEEVLSHNEIYDDEFFENKNIGGEFLRKILHLATTNAYKSKLFHLESFWKILRKFASYQKHVLVVYNFIDTQLFKNNVSAERPSIKFLIDDTNFMWLLGLLDEISSIGAVGNQWEKEYEKLIKTGHKVTKENPYQEIVELSLRSINMTSCLFDIFANSAEDDSKLNKTETFALIQALAHQCLNPCFQLRTYALDSLDKTINEKSFVLENIGIAELMDNGLIPLLDHDEQNAKSDILHVLGSAYLHYLSNNKTDNGTYLRVLEVFNKYVEDPKVEQELQAVITKKKEIEKELNA</sequence>
<dbReference type="PANTHER" id="PTHR10663:SF388">
    <property type="entry name" value="GOLGI-SPECIFIC BREFELDIN A-RESISTANCE GUANINE NUCLEOTIDE EXCHANGE FACTOR 1"/>
    <property type="match status" value="1"/>
</dbReference>
<feature type="region of interest" description="Disordered" evidence="1">
    <location>
        <begin position="82"/>
        <end position="116"/>
    </location>
</feature>
<dbReference type="PROSITE" id="PS50190">
    <property type="entry name" value="SEC7"/>
    <property type="match status" value="1"/>
</dbReference>
<dbReference type="GO" id="GO:0016192">
    <property type="term" value="P:vesicle-mediated transport"/>
    <property type="evidence" value="ECO:0007669"/>
    <property type="project" value="UniProtKB-ARBA"/>
</dbReference>
<dbReference type="Gene3D" id="1.10.220.20">
    <property type="match status" value="1"/>
</dbReference>
<dbReference type="PANTHER" id="PTHR10663">
    <property type="entry name" value="GUANYL-NUCLEOTIDE EXCHANGE FACTOR"/>
    <property type="match status" value="1"/>
</dbReference>
<feature type="compositionally biased region" description="Basic and acidic residues" evidence="1">
    <location>
        <begin position="314"/>
        <end position="330"/>
    </location>
</feature>
<keyword evidence="4" id="KW-1185">Reference proteome</keyword>
<dbReference type="VEuPathDB" id="FungiDB:SCODWIG_00155"/>
<dbReference type="InterPro" id="IPR023394">
    <property type="entry name" value="Sec7_C_sf"/>
</dbReference>
<organism evidence="3 4">
    <name type="scientific">Saccharomycodes ludwigii</name>
    <dbReference type="NCBI Taxonomy" id="36035"/>
    <lineage>
        <taxon>Eukaryota</taxon>
        <taxon>Fungi</taxon>
        <taxon>Dikarya</taxon>
        <taxon>Ascomycota</taxon>
        <taxon>Saccharomycotina</taxon>
        <taxon>Saccharomycetes</taxon>
        <taxon>Saccharomycodales</taxon>
        <taxon>Saccharomycodaceae</taxon>
        <taxon>Saccharomycodes</taxon>
    </lineage>
</organism>
<feature type="compositionally biased region" description="Low complexity" evidence="1">
    <location>
        <begin position="98"/>
        <end position="111"/>
    </location>
</feature>
<evidence type="ECO:0000313" key="4">
    <source>
        <dbReference type="Proteomes" id="UP000262825"/>
    </source>
</evidence>
<reference evidence="4" key="1">
    <citation type="submission" date="2018-06" db="EMBL/GenBank/DDBJ databases">
        <authorList>
            <person name="Guldener U."/>
        </authorList>
    </citation>
    <scope>NUCLEOTIDE SEQUENCE [LARGE SCALE GENOMIC DNA]</scope>
    <source>
        <strain evidence="4">UTAD17</strain>
    </source>
</reference>
<dbReference type="Gene3D" id="1.10.1000.11">
    <property type="entry name" value="Arf Nucleotide-binding Site Opener,domain 2"/>
    <property type="match status" value="1"/>
</dbReference>
<feature type="domain" description="SEC7" evidence="2">
    <location>
        <begin position="569"/>
        <end position="772"/>
    </location>
</feature>
<protein>
    <submittedName>
        <fullName evidence="3">Related to ARF guanine-nucleotide exchange factor 2</fullName>
    </submittedName>
</protein>
<dbReference type="SUPFAM" id="SSF48425">
    <property type="entry name" value="Sec7 domain"/>
    <property type="match status" value="1"/>
</dbReference>
<dbReference type="GO" id="GO:0032012">
    <property type="term" value="P:regulation of ARF protein signal transduction"/>
    <property type="evidence" value="ECO:0007669"/>
    <property type="project" value="InterPro"/>
</dbReference>
<dbReference type="Pfam" id="PF12783">
    <property type="entry name" value="Sec7-like_HUS"/>
    <property type="match status" value="1"/>
</dbReference>
<evidence type="ECO:0000313" key="3">
    <source>
        <dbReference type="EMBL" id="SSD58394.1"/>
    </source>
</evidence>
<dbReference type="EMBL" id="UFAJ01000010">
    <property type="protein sequence ID" value="SSD58394.1"/>
    <property type="molecule type" value="Genomic_DNA"/>
</dbReference>
<dbReference type="Pfam" id="PF01369">
    <property type="entry name" value="Sec7"/>
    <property type="match status" value="1"/>
</dbReference>
<name>A0A376B1P2_9ASCO</name>
<dbReference type="Proteomes" id="UP000262825">
    <property type="component" value="Unassembled WGS sequence"/>
</dbReference>
<dbReference type="InterPro" id="IPR000904">
    <property type="entry name" value="Sec7_dom"/>
</dbReference>
<dbReference type="GO" id="GO:0005794">
    <property type="term" value="C:Golgi apparatus"/>
    <property type="evidence" value="ECO:0007669"/>
    <property type="project" value="UniProtKB-ARBA"/>
</dbReference>
<dbReference type="SUPFAM" id="SSF48371">
    <property type="entry name" value="ARM repeat"/>
    <property type="match status" value="1"/>
</dbReference>
<dbReference type="CDD" id="cd00171">
    <property type="entry name" value="Sec7"/>
    <property type="match status" value="1"/>
</dbReference>
<evidence type="ECO:0000256" key="1">
    <source>
        <dbReference type="SAM" id="MobiDB-lite"/>
    </source>
</evidence>
<dbReference type="InterPro" id="IPR016024">
    <property type="entry name" value="ARM-type_fold"/>
</dbReference>
<feature type="region of interest" description="Disordered" evidence="1">
    <location>
        <begin position="314"/>
        <end position="346"/>
    </location>
</feature>
<dbReference type="GO" id="GO:0005085">
    <property type="term" value="F:guanyl-nucleotide exchange factor activity"/>
    <property type="evidence" value="ECO:0007669"/>
    <property type="project" value="InterPro"/>
</dbReference>
<evidence type="ECO:0000259" key="2">
    <source>
        <dbReference type="PROSITE" id="PS50190"/>
    </source>
</evidence>
<accession>A0A376B1P2</accession>
<dbReference type="SMART" id="SM00222">
    <property type="entry name" value="Sec7"/>
    <property type="match status" value="1"/>
</dbReference>
<dbReference type="InterPro" id="IPR032691">
    <property type="entry name" value="Mon2/Sec7/BIG1-like_HUS"/>
</dbReference>
<dbReference type="InterPro" id="IPR035999">
    <property type="entry name" value="Sec7_dom_sf"/>
</dbReference>